<comment type="catalytic activity">
    <reaction evidence="14">
        <text>GTP + H2O = GDP + phosphate + H(+)</text>
        <dbReference type="Rhea" id="RHEA:19669"/>
        <dbReference type="ChEBI" id="CHEBI:15377"/>
        <dbReference type="ChEBI" id="CHEBI:15378"/>
        <dbReference type="ChEBI" id="CHEBI:37565"/>
        <dbReference type="ChEBI" id="CHEBI:43474"/>
        <dbReference type="ChEBI" id="CHEBI:58189"/>
        <dbReference type="EC" id="3.6.5.2"/>
    </reaction>
    <physiologicalReaction direction="left-to-right" evidence="14">
        <dbReference type="Rhea" id="RHEA:19670"/>
    </physiologicalReaction>
</comment>
<evidence type="ECO:0000256" key="3">
    <source>
        <dbReference type="ARBA" id="ARBA00011984"/>
    </source>
</evidence>
<dbReference type="SMART" id="SM00177">
    <property type="entry name" value="ARF"/>
    <property type="match status" value="1"/>
</dbReference>
<feature type="binding site" evidence="16">
    <location>
        <position position="38"/>
    </location>
    <ligand>
        <name>GTP</name>
        <dbReference type="ChEBI" id="CHEBI:37565"/>
    </ligand>
</feature>
<keyword evidence="22" id="KW-1185">Reference proteome</keyword>
<evidence type="ECO:0000256" key="19">
    <source>
        <dbReference type="RuleBase" id="RU003926"/>
    </source>
</evidence>
<dbReference type="Pfam" id="PF00025">
    <property type="entry name" value="Arf"/>
    <property type="match status" value="1"/>
</dbReference>
<keyword evidence="12" id="KW-0472">Membrane</keyword>
<dbReference type="GO" id="GO:0016192">
    <property type="term" value="P:vesicle-mediated transport"/>
    <property type="evidence" value="ECO:0007669"/>
    <property type="project" value="UniProtKB-KW"/>
</dbReference>
<evidence type="ECO:0000256" key="20">
    <source>
        <dbReference type="SAM" id="SignalP"/>
    </source>
</evidence>
<feature type="binding site" evidence="16">
    <location>
        <position position="134"/>
    </location>
    <ligand>
        <name>GTP</name>
        <dbReference type="ChEBI" id="CHEBI:37565"/>
    </ligand>
</feature>
<feature type="signal peptide" evidence="20">
    <location>
        <begin position="1"/>
        <end position="18"/>
    </location>
</feature>
<name>A0AAV7KEN8_9METZ</name>
<evidence type="ECO:0000256" key="7">
    <source>
        <dbReference type="ARBA" id="ARBA00022824"/>
    </source>
</evidence>
<keyword evidence="10 19" id="KW-0333">Golgi apparatus</keyword>
<evidence type="ECO:0000256" key="17">
    <source>
        <dbReference type="PIRSR" id="PIRSR606689-1"/>
    </source>
</evidence>
<feature type="binding site" evidence="16">
    <location>
        <position position="37"/>
    </location>
    <ligand>
        <name>GTP</name>
        <dbReference type="ChEBI" id="CHEBI:37565"/>
    </ligand>
</feature>
<keyword evidence="20" id="KW-0732">Signal</keyword>
<evidence type="ECO:0000256" key="1">
    <source>
        <dbReference type="ARBA" id="ARBA00004406"/>
    </source>
</evidence>
<protein>
    <recommendedName>
        <fullName evidence="3">small monomeric GTPase</fullName>
        <ecNumber evidence="3">3.6.5.2</ecNumber>
    </recommendedName>
</protein>
<dbReference type="PROSITE" id="PS51422">
    <property type="entry name" value="SAR1"/>
    <property type="match status" value="1"/>
</dbReference>
<dbReference type="EC" id="3.6.5.2" evidence="3"/>
<evidence type="ECO:0000256" key="6">
    <source>
        <dbReference type="ARBA" id="ARBA00022801"/>
    </source>
</evidence>
<dbReference type="GO" id="GO:0003925">
    <property type="term" value="F:G protein activity"/>
    <property type="evidence" value="ECO:0007669"/>
    <property type="project" value="UniProtKB-EC"/>
</dbReference>
<feature type="binding site" evidence="18">
    <location>
        <position position="56"/>
    </location>
    <ligand>
        <name>Mg(2+)</name>
        <dbReference type="ChEBI" id="CHEBI:18420"/>
    </ligand>
</feature>
<dbReference type="GO" id="GO:0046872">
    <property type="term" value="F:metal ion binding"/>
    <property type="evidence" value="ECO:0007669"/>
    <property type="project" value="UniProtKB-KW"/>
</dbReference>
<keyword evidence="15" id="KW-0479">Metal-binding</keyword>
<sequence length="193" mass="21742">MSWIFSSISGWFSSVLNSLGLWGRSGKLVFLGIDNAGKTTLLHMLRDGKLGQHVPTTHPTKEVLSLGGITFTTYDLGGHEQARIVWKQYFPAVDAIVFIIDAFDRSRFEESKIELDSLLRDEQVANAPVLILGNKVDRPGAASEEELRMFFQLQTTGKTAITDTRIRPIELYMCSVMKEYGYGEGFRWLGQYL</sequence>
<dbReference type="GO" id="GO:0032580">
    <property type="term" value="C:Golgi cisterna membrane"/>
    <property type="evidence" value="ECO:0007669"/>
    <property type="project" value="UniProtKB-SubCell"/>
</dbReference>
<evidence type="ECO:0000256" key="18">
    <source>
        <dbReference type="PIRSR" id="PIRSR606689-2"/>
    </source>
</evidence>
<proteinExistence type="inferred from homology"/>
<dbReference type="InterPro" id="IPR006689">
    <property type="entry name" value="Small_GTPase_ARF/SAR"/>
</dbReference>
<feature type="chain" id="PRO_5043596992" description="small monomeric GTPase" evidence="20">
    <location>
        <begin position="19"/>
        <end position="193"/>
    </location>
</feature>
<dbReference type="Proteomes" id="UP001165289">
    <property type="component" value="Unassembled WGS sequence"/>
</dbReference>
<keyword evidence="7 19" id="KW-0256">Endoplasmic reticulum</keyword>
<dbReference type="NCBIfam" id="TIGR00231">
    <property type="entry name" value="small_GTP"/>
    <property type="match status" value="1"/>
</dbReference>
<reference evidence="21 22" key="1">
    <citation type="journal article" date="2023" name="BMC Biol.">
        <title>The compact genome of the sponge Oopsacas minuta (Hexactinellida) is lacking key metazoan core genes.</title>
        <authorList>
            <person name="Santini S."/>
            <person name="Schenkelaars Q."/>
            <person name="Jourda C."/>
            <person name="Duchesne M."/>
            <person name="Belahbib H."/>
            <person name="Rocher C."/>
            <person name="Selva M."/>
            <person name="Riesgo A."/>
            <person name="Vervoort M."/>
            <person name="Leys S.P."/>
            <person name="Kodjabachian L."/>
            <person name="Le Bivic A."/>
            <person name="Borchiellini C."/>
            <person name="Claverie J.M."/>
            <person name="Renard E."/>
        </authorList>
    </citation>
    <scope>NUCLEOTIDE SEQUENCE [LARGE SCALE GENOMIC DNA]</scope>
    <source>
        <strain evidence="21">SPO-2</strain>
    </source>
</reference>
<organism evidence="21 22">
    <name type="scientific">Oopsacas minuta</name>
    <dbReference type="NCBI Taxonomy" id="111878"/>
    <lineage>
        <taxon>Eukaryota</taxon>
        <taxon>Metazoa</taxon>
        <taxon>Porifera</taxon>
        <taxon>Hexactinellida</taxon>
        <taxon>Hexasterophora</taxon>
        <taxon>Lyssacinosida</taxon>
        <taxon>Leucopsacidae</taxon>
        <taxon>Oopsacas</taxon>
    </lineage>
</organism>
<feature type="binding site" evidence="17">
    <location>
        <position position="78"/>
    </location>
    <ligand>
        <name>GTP</name>
        <dbReference type="ChEBI" id="CHEBI:37565"/>
    </ligand>
</feature>
<dbReference type="InterPro" id="IPR006687">
    <property type="entry name" value="Small_GTPase_SAR1"/>
</dbReference>
<dbReference type="PRINTS" id="PR00328">
    <property type="entry name" value="SAR1GTPBP"/>
</dbReference>
<dbReference type="Gene3D" id="3.40.50.300">
    <property type="entry name" value="P-loop containing nucleotide triphosphate hydrolases"/>
    <property type="match status" value="1"/>
</dbReference>
<evidence type="ECO:0000313" key="21">
    <source>
        <dbReference type="EMBL" id="KAI6658549.1"/>
    </source>
</evidence>
<keyword evidence="8 19" id="KW-0931">ER-Golgi transport</keyword>
<feature type="binding site" evidence="17">
    <location>
        <begin position="134"/>
        <end position="137"/>
    </location>
    <ligand>
        <name>GTP</name>
        <dbReference type="ChEBI" id="CHEBI:37565"/>
    </ligand>
</feature>
<dbReference type="FunFam" id="3.40.50.300:FF:000161">
    <property type="entry name" value="Small COPII coat GTPase"/>
    <property type="match status" value="1"/>
</dbReference>
<evidence type="ECO:0000256" key="5">
    <source>
        <dbReference type="ARBA" id="ARBA00022741"/>
    </source>
</evidence>
<keyword evidence="6" id="KW-0378">Hydrolase</keyword>
<dbReference type="PROSITE" id="PS51417">
    <property type="entry name" value="ARF"/>
    <property type="match status" value="1"/>
</dbReference>
<feature type="binding site" evidence="16">
    <location>
        <position position="135"/>
    </location>
    <ligand>
        <name>GTP</name>
        <dbReference type="ChEBI" id="CHEBI:37565"/>
    </ligand>
</feature>
<comment type="subcellular location">
    <subcellularLocation>
        <location evidence="1">Endoplasmic reticulum membrane</location>
        <topology evidence="1">Peripheral membrane protein</topology>
    </subcellularLocation>
    <subcellularLocation>
        <location evidence="13">Golgi apparatus</location>
        <location evidence="13">Golgi stack membrane</location>
        <topology evidence="13">Peripheral membrane protein</topology>
    </subcellularLocation>
</comment>
<dbReference type="SUPFAM" id="SSF52540">
    <property type="entry name" value="P-loop containing nucleoside triphosphate hydrolases"/>
    <property type="match status" value="1"/>
</dbReference>
<keyword evidence="5 16" id="KW-0547">Nucleotide-binding</keyword>
<evidence type="ECO:0000313" key="22">
    <source>
        <dbReference type="Proteomes" id="UP001165289"/>
    </source>
</evidence>
<dbReference type="AlphaFoldDB" id="A0AAV7KEN8"/>
<dbReference type="GO" id="GO:0006886">
    <property type="term" value="P:intracellular protein transport"/>
    <property type="evidence" value="ECO:0007669"/>
    <property type="project" value="InterPro"/>
</dbReference>
<feature type="binding site" evidence="16">
    <location>
        <position position="137"/>
    </location>
    <ligand>
        <name>GTP</name>
        <dbReference type="ChEBI" id="CHEBI:37565"/>
    </ligand>
</feature>
<feature type="binding site" evidence="16">
    <location>
        <position position="176"/>
    </location>
    <ligand>
        <name>GTP</name>
        <dbReference type="ChEBI" id="CHEBI:37565"/>
    </ligand>
</feature>
<dbReference type="EMBL" id="JAKMXF010000088">
    <property type="protein sequence ID" value="KAI6658549.1"/>
    <property type="molecule type" value="Genomic_DNA"/>
</dbReference>
<evidence type="ECO:0000256" key="14">
    <source>
        <dbReference type="ARBA" id="ARBA00047660"/>
    </source>
</evidence>
<dbReference type="CDD" id="cd00879">
    <property type="entry name" value="Sar1"/>
    <property type="match status" value="1"/>
</dbReference>
<feature type="binding site" evidence="16">
    <location>
        <position position="40"/>
    </location>
    <ligand>
        <name>GTP</name>
        <dbReference type="ChEBI" id="CHEBI:37565"/>
    </ligand>
</feature>
<evidence type="ECO:0000256" key="8">
    <source>
        <dbReference type="ARBA" id="ARBA00022892"/>
    </source>
</evidence>
<evidence type="ECO:0000256" key="4">
    <source>
        <dbReference type="ARBA" id="ARBA00022448"/>
    </source>
</evidence>
<dbReference type="GO" id="GO:0005789">
    <property type="term" value="C:endoplasmic reticulum membrane"/>
    <property type="evidence" value="ECO:0007669"/>
    <property type="project" value="UniProtKB-SubCell"/>
</dbReference>
<evidence type="ECO:0000256" key="9">
    <source>
        <dbReference type="ARBA" id="ARBA00022927"/>
    </source>
</evidence>
<feature type="binding site" evidence="18">
    <location>
        <position position="39"/>
    </location>
    <ligand>
        <name>Mg(2+)</name>
        <dbReference type="ChEBI" id="CHEBI:18420"/>
    </ligand>
</feature>
<evidence type="ECO:0000256" key="12">
    <source>
        <dbReference type="ARBA" id="ARBA00023136"/>
    </source>
</evidence>
<feature type="binding site" evidence="16">
    <location>
        <position position="35"/>
    </location>
    <ligand>
        <name>GTP</name>
        <dbReference type="ChEBI" id="CHEBI:37565"/>
    </ligand>
</feature>
<dbReference type="PANTHER" id="PTHR45684">
    <property type="entry name" value="RE74312P"/>
    <property type="match status" value="1"/>
</dbReference>
<keyword evidence="15" id="KW-0460">Magnesium</keyword>
<keyword evidence="11 17" id="KW-0342">GTP-binding</keyword>
<gene>
    <name evidence="21" type="ORF">LOD99_15349</name>
</gene>
<dbReference type="SMART" id="SM00178">
    <property type="entry name" value="SAR"/>
    <property type="match status" value="1"/>
</dbReference>
<comment type="similarity">
    <text evidence="2 19">Belongs to the small GTPase superfamily. SAR1 family.</text>
</comment>
<dbReference type="InterPro" id="IPR027417">
    <property type="entry name" value="P-loop_NTPase"/>
</dbReference>
<evidence type="ECO:0000256" key="13">
    <source>
        <dbReference type="ARBA" id="ARBA00037843"/>
    </source>
</evidence>
<evidence type="ECO:0000256" key="2">
    <source>
        <dbReference type="ARBA" id="ARBA00007507"/>
    </source>
</evidence>
<evidence type="ECO:0000256" key="15">
    <source>
        <dbReference type="PIRSR" id="PIRSR606687-1"/>
    </source>
</evidence>
<evidence type="ECO:0000256" key="16">
    <source>
        <dbReference type="PIRSR" id="PIRSR606687-2"/>
    </source>
</evidence>
<feature type="binding site" evidence="17">
    <location>
        <begin position="32"/>
        <end position="39"/>
    </location>
    <ligand>
        <name>GTP</name>
        <dbReference type="ChEBI" id="CHEBI:37565"/>
    </ligand>
</feature>
<feature type="binding site" evidence="15">
    <location>
        <position position="34"/>
    </location>
    <ligand>
        <name>Mg(2+)</name>
        <dbReference type="ChEBI" id="CHEBI:18420"/>
    </ligand>
</feature>
<comment type="caution">
    <text evidence="21">The sequence shown here is derived from an EMBL/GenBank/DDBJ whole genome shotgun (WGS) entry which is preliminary data.</text>
</comment>
<keyword evidence="9 19" id="KW-0653">Protein transport</keyword>
<dbReference type="GO" id="GO:0005525">
    <property type="term" value="F:GTP binding"/>
    <property type="evidence" value="ECO:0007669"/>
    <property type="project" value="UniProtKB-KW"/>
</dbReference>
<evidence type="ECO:0000256" key="11">
    <source>
        <dbReference type="ARBA" id="ARBA00023134"/>
    </source>
</evidence>
<feature type="binding site" evidence="16">
    <location>
        <position position="39"/>
    </location>
    <ligand>
        <name>GTP</name>
        <dbReference type="ChEBI" id="CHEBI:37565"/>
    </ligand>
</feature>
<evidence type="ECO:0000256" key="10">
    <source>
        <dbReference type="ARBA" id="ARBA00023034"/>
    </source>
</evidence>
<accession>A0AAV7KEN8</accession>
<dbReference type="InterPro" id="IPR005225">
    <property type="entry name" value="Small_GTP-bd"/>
</dbReference>
<keyword evidence="4 19" id="KW-0813">Transport</keyword>